<evidence type="ECO:0000256" key="1">
    <source>
        <dbReference type="SAM" id="Phobius"/>
    </source>
</evidence>
<keyword evidence="1" id="KW-0812">Transmembrane</keyword>
<proteinExistence type="predicted"/>
<protein>
    <submittedName>
        <fullName evidence="2">Uncharacterized protein</fullName>
    </submittedName>
</protein>
<reference evidence="2" key="1">
    <citation type="journal article" date="2020" name="Nature">
        <title>Giant virus diversity and host interactions through global metagenomics.</title>
        <authorList>
            <person name="Schulz F."/>
            <person name="Roux S."/>
            <person name="Paez-Espino D."/>
            <person name="Jungbluth S."/>
            <person name="Walsh D.A."/>
            <person name="Denef V.J."/>
            <person name="McMahon K.D."/>
            <person name="Konstantinidis K.T."/>
            <person name="Eloe-Fadrosh E.A."/>
            <person name="Kyrpides N.C."/>
            <person name="Woyke T."/>
        </authorList>
    </citation>
    <scope>NUCLEOTIDE SEQUENCE</scope>
    <source>
        <strain evidence="2">GVMAG-M-3300023174-49</strain>
    </source>
</reference>
<dbReference type="EMBL" id="MN739661">
    <property type="protein sequence ID" value="QHT19013.1"/>
    <property type="molecule type" value="Genomic_DNA"/>
</dbReference>
<keyword evidence="1" id="KW-0472">Membrane</keyword>
<dbReference type="AlphaFoldDB" id="A0A6C0DS82"/>
<keyword evidence="1" id="KW-1133">Transmembrane helix</keyword>
<accession>A0A6C0DS82</accession>
<sequence length="139" mass="15888">MQINSFSLGLRLFIGLSNGVIFVTAFHKGGMLLVSESLRLQNIIANKAIISTVFNAINEEVLTDNYFLSDIFSNQLHLQSDISSVLLVGGLLYYRYQYVIPKIDKKLENIEYFYKIRRQFNNVIIFLLFLLVRNVGSAS</sequence>
<feature type="transmembrane region" description="Helical" evidence="1">
    <location>
        <begin position="77"/>
        <end position="96"/>
    </location>
</feature>
<feature type="transmembrane region" description="Helical" evidence="1">
    <location>
        <begin position="6"/>
        <end position="26"/>
    </location>
</feature>
<feature type="transmembrane region" description="Helical" evidence="1">
    <location>
        <begin position="120"/>
        <end position="136"/>
    </location>
</feature>
<organism evidence="2">
    <name type="scientific">viral metagenome</name>
    <dbReference type="NCBI Taxonomy" id="1070528"/>
    <lineage>
        <taxon>unclassified sequences</taxon>
        <taxon>metagenomes</taxon>
        <taxon>organismal metagenomes</taxon>
    </lineage>
</organism>
<name>A0A6C0DS82_9ZZZZ</name>
<evidence type="ECO:0000313" key="2">
    <source>
        <dbReference type="EMBL" id="QHT19013.1"/>
    </source>
</evidence>